<evidence type="ECO:0000256" key="1">
    <source>
        <dbReference type="SAM" id="Phobius"/>
    </source>
</evidence>
<dbReference type="EMBL" id="GBRH01257949">
    <property type="protein sequence ID" value="JAD39946.1"/>
    <property type="molecule type" value="Transcribed_RNA"/>
</dbReference>
<keyword evidence="1" id="KW-0472">Membrane</keyword>
<sequence length="59" mass="6845">MLNQLFNGSNWENCLGALFTASRSRSFVFLSFVTILAWLHCCVDQSLLCTHYDSHVYKR</sequence>
<organism evidence="2">
    <name type="scientific">Arundo donax</name>
    <name type="common">Giant reed</name>
    <name type="synonym">Donax arundinaceus</name>
    <dbReference type="NCBI Taxonomy" id="35708"/>
    <lineage>
        <taxon>Eukaryota</taxon>
        <taxon>Viridiplantae</taxon>
        <taxon>Streptophyta</taxon>
        <taxon>Embryophyta</taxon>
        <taxon>Tracheophyta</taxon>
        <taxon>Spermatophyta</taxon>
        <taxon>Magnoliopsida</taxon>
        <taxon>Liliopsida</taxon>
        <taxon>Poales</taxon>
        <taxon>Poaceae</taxon>
        <taxon>PACMAD clade</taxon>
        <taxon>Arundinoideae</taxon>
        <taxon>Arundineae</taxon>
        <taxon>Arundo</taxon>
    </lineage>
</organism>
<name>A0A0A8ZMB8_ARUDO</name>
<accession>A0A0A8ZMB8</accession>
<feature type="transmembrane region" description="Helical" evidence="1">
    <location>
        <begin position="27"/>
        <end position="49"/>
    </location>
</feature>
<evidence type="ECO:0000313" key="2">
    <source>
        <dbReference type="EMBL" id="JAD39946.1"/>
    </source>
</evidence>
<keyword evidence="1" id="KW-1133">Transmembrane helix</keyword>
<proteinExistence type="predicted"/>
<dbReference type="AlphaFoldDB" id="A0A0A8ZMB8"/>
<reference evidence="2" key="1">
    <citation type="submission" date="2014-09" db="EMBL/GenBank/DDBJ databases">
        <authorList>
            <person name="Magalhaes I.L.F."/>
            <person name="Oliveira U."/>
            <person name="Santos F.R."/>
            <person name="Vidigal T.H.D.A."/>
            <person name="Brescovit A.D."/>
            <person name="Santos A.J."/>
        </authorList>
    </citation>
    <scope>NUCLEOTIDE SEQUENCE</scope>
    <source>
        <tissue evidence="2">Shoot tissue taken approximately 20 cm above the soil surface</tissue>
    </source>
</reference>
<reference evidence="2" key="2">
    <citation type="journal article" date="2015" name="Data Brief">
        <title>Shoot transcriptome of the giant reed, Arundo donax.</title>
        <authorList>
            <person name="Barrero R.A."/>
            <person name="Guerrero F.D."/>
            <person name="Moolhuijzen P."/>
            <person name="Goolsby J.A."/>
            <person name="Tidwell J."/>
            <person name="Bellgard S.E."/>
            <person name="Bellgard M.I."/>
        </authorList>
    </citation>
    <scope>NUCLEOTIDE SEQUENCE</scope>
    <source>
        <tissue evidence="2">Shoot tissue taken approximately 20 cm above the soil surface</tissue>
    </source>
</reference>
<protein>
    <submittedName>
        <fullName evidence="2">Uncharacterized protein</fullName>
    </submittedName>
</protein>
<keyword evidence="1" id="KW-0812">Transmembrane</keyword>